<dbReference type="HAMAP" id="MF_00191">
    <property type="entry name" value="IspH"/>
    <property type="match status" value="1"/>
</dbReference>
<dbReference type="NCBIfam" id="NF002190">
    <property type="entry name" value="PRK01045.1-4"/>
    <property type="match status" value="1"/>
</dbReference>
<proteinExistence type="inferred from homology"/>
<feature type="binding site" evidence="5">
    <location>
        <position position="273"/>
    </location>
    <ligand>
        <name>(2E)-4-hydroxy-3-methylbut-2-enyl diphosphate</name>
        <dbReference type="ChEBI" id="CHEBI:128753"/>
    </ligand>
</feature>
<gene>
    <name evidence="5 6" type="primary">ispH</name>
    <name evidence="6" type="synonym">lytB</name>
    <name evidence="6" type="ORF">PFY00_10260</name>
</gene>
<protein>
    <recommendedName>
        <fullName evidence="5">4-hydroxy-3-methylbut-2-enyl diphosphate reductase</fullName>
        <shortName evidence="5">HMBPP reductase</shortName>
        <ecNumber evidence="5">1.17.7.4</ecNumber>
    </recommendedName>
</protein>
<feature type="binding site" evidence="5">
    <location>
        <position position="17"/>
    </location>
    <ligand>
        <name>[4Fe-4S] cluster</name>
        <dbReference type="ChEBI" id="CHEBI:49883"/>
    </ligand>
</feature>
<feature type="binding site" evidence="5">
    <location>
        <position position="230"/>
    </location>
    <ligand>
        <name>dimethylallyl diphosphate</name>
        <dbReference type="ChEBI" id="CHEBI:57623"/>
    </ligand>
</feature>
<feature type="binding site" evidence="5">
    <location>
        <position position="46"/>
    </location>
    <ligand>
        <name>isopentenyl diphosphate</name>
        <dbReference type="ChEBI" id="CHEBI:128769"/>
    </ligand>
</feature>
<keyword evidence="4 5" id="KW-0411">Iron-sulfur</keyword>
<comment type="pathway">
    <text evidence="5">Isoprenoid biosynthesis; dimethylallyl diphosphate biosynthesis; dimethylallyl diphosphate from (2E)-4-hydroxy-3-methylbutenyl diphosphate: step 1/1.</text>
</comment>
<feature type="binding site" evidence="5">
    <location>
        <position position="79"/>
    </location>
    <ligand>
        <name>dimethylallyl diphosphate</name>
        <dbReference type="ChEBI" id="CHEBI:57623"/>
    </ligand>
</feature>
<dbReference type="GO" id="GO:0051745">
    <property type="term" value="F:4-hydroxy-3-methylbut-2-enyl diphosphate reductase activity"/>
    <property type="evidence" value="ECO:0007669"/>
    <property type="project" value="UniProtKB-EC"/>
</dbReference>
<feature type="binding site" evidence="5">
    <location>
        <position position="129"/>
    </location>
    <ligand>
        <name>(2E)-4-hydroxy-3-methylbut-2-enyl diphosphate</name>
        <dbReference type="ChEBI" id="CHEBI:128753"/>
    </ligand>
</feature>
<evidence type="ECO:0000313" key="7">
    <source>
        <dbReference type="Proteomes" id="UP001210720"/>
    </source>
</evidence>
<comment type="catalytic activity">
    <reaction evidence="5">
        <text>isopentenyl diphosphate + 2 oxidized [2Fe-2S]-[ferredoxin] + H2O = (2E)-4-hydroxy-3-methylbut-2-enyl diphosphate + 2 reduced [2Fe-2S]-[ferredoxin] + 2 H(+)</text>
        <dbReference type="Rhea" id="RHEA:24488"/>
        <dbReference type="Rhea" id="RHEA-COMP:10000"/>
        <dbReference type="Rhea" id="RHEA-COMP:10001"/>
        <dbReference type="ChEBI" id="CHEBI:15377"/>
        <dbReference type="ChEBI" id="CHEBI:15378"/>
        <dbReference type="ChEBI" id="CHEBI:33737"/>
        <dbReference type="ChEBI" id="CHEBI:33738"/>
        <dbReference type="ChEBI" id="CHEBI:128753"/>
        <dbReference type="ChEBI" id="CHEBI:128769"/>
        <dbReference type="EC" id="1.17.7.4"/>
    </reaction>
</comment>
<dbReference type="PANTHER" id="PTHR30426">
    <property type="entry name" value="4-HYDROXY-3-METHYLBUT-2-ENYL DIPHOSPHATE REDUCTASE"/>
    <property type="match status" value="1"/>
</dbReference>
<evidence type="ECO:0000256" key="4">
    <source>
        <dbReference type="ARBA" id="ARBA00023014"/>
    </source>
</evidence>
<comment type="function">
    <text evidence="5">Catalyzes the conversion of 1-hydroxy-2-methyl-2-(E)-butenyl 4-diphosphate (HMBPP) into a mixture of isopentenyl diphosphate (IPP) and dimethylallyl diphosphate (DMAPP). Acts in the terminal step of the DOXP/MEP pathway for isoprenoid precursor biosynthesis.</text>
</comment>
<feature type="binding site" evidence="5">
    <location>
        <position position="230"/>
    </location>
    <ligand>
        <name>(2E)-4-hydroxy-3-methylbut-2-enyl diphosphate</name>
        <dbReference type="ChEBI" id="CHEBI:128753"/>
    </ligand>
</feature>
<evidence type="ECO:0000256" key="3">
    <source>
        <dbReference type="ARBA" id="ARBA00023004"/>
    </source>
</evidence>
<dbReference type="Proteomes" id="UP001210720">
    <property type="component" value="Unassembled WGS sequence"/>
</dbReference>
<feature type="binding site" evidence="5">
    <location>
        <position position="229"/>
    </location>
    <ligand>
        <name>dimethylallyl diphosphate</name>
        <dbReference type="ChEBI" id="CHEBI:57623"/>
    </ligand>
</feature>
<evidence type="ECO:0000256" key="2">
    <source>
        <dbReference type="ARBA" id="ARBA00022723"/>
    </source>
</evidence>
<comment type="similarity">
    <text evidence="5">Belongs to the IspH family.</text>
</comment>
<evidence type="ECO:0000256" key="1">
    <source>
        <dbReference type="ARBA" id="ARBA00022485"/>
    </source>
</evidence>
<feature type="binding site" evidence="5">
    <location>
        <position position="228"/>
    </location>
    <ligand>
        <name>(2E)-4-hydroxy-3-methylbut-2-enyl diphosphate</name>
        <dbReference type="ChEBI" id="CHEBI:128753"/>
    </ligand>
</feature>
<dbReference type="RefSeq" id="WP_271432463.1">
    <property type="nucleotide sequence ID" value="NZ_JAQIOY010000003.1"/>
</dbReference>
<keyword evidence="7" id="KW-1185">Reference proteome</keyword>
<reference evidence="6 7" key="1">
    <citation type="submission" date="2023-01" db="EMBL/GenBank/DDBJ databases">
        <title>Thalassococcus onchidii sp. nov., isolated from a marine invertebrate from the South China Sea.</title>
        <authorList>
            <person name="Xu S."/>
            <person name="Liu Z."/>
            <person name="Xu Y."/>
        </authorList>
    </citation>
    <scope>NUCLEOTIDE SEQUENCE [LARGE SCALE GENOMIC DNA]</scope>
    <source>
        <strain evidence="6 7">KCTC 32084</strain>
    </source>
</reference>
<feature type="binding site" evidence="5">
    <location>
        <position position="170"/>
    </location>
    <ligand>
        <name>(2E)-4-hydroxy-3-methylbut-2-enyl diphosphate</name>
        <dbReference type="ChEBI" id="CHEBI:128753"/>
    </ligand>
</feature>
<feature type="binding site" evidence="5">
    <location>
        <position position="230"/>
    </location>
    <ligand>
        <name>isopentenyl diphosphate</name>
        <dbReference type="ChEBI" id="CHEBI:128769"/>
    </ligand>
</feature>
<comment type="pathway">
    <text evidence="5">Isoprenoid biosynthesis; isopentenyl diphosphate biosynthesis via DXP pathway; isopentenyl diphosphate from 1-deoxy-D-xylulose 5-phosphate: step 6/6.</text>
</comment>
<feature type="binding site" evidence="5">
    <location>
        <position position="101"/>
    </location>
    <ligand>
        <name>[4Fe-4S] cluster</name>
        <dbReference type="ChEBI" id="CHEBI:49883"/>
    </ligand>
</feature>
<accession>A0ABT4XT35</accession>
<feature type="binding site" evidence="5">
    <location>
        <position position="228"/>
    </location>
    <ligand>
        <name>isopentenyl diphosphate</name>
        <dbReference type="ChEBI" id="CHEBI:128769"/>
    </ligand>
</feature>
<feature type="binding site" evidence="5">
    <location>
        <position position="79"/>
    </location>
    <ligand>
        <name>isopentenyl diphosphate</name>
        <dbReference type="ChEBI" id="CHEBI:128769"/>
    </ligand>
</feature>
<dbReference type="NCBIfam" id="NF002188">
    <property type="entry name" value="PRK01045.1-2"/>
    <property type="match status" value="1"/>
</dbReference>
<feature type="binding site" evidence="5">
    <location>
        <position position="229"/>
    </location>
    <ligand>
        <name>isopentenyl diphosphate</name>
        <dbReference type="ChEBI" id="CHEBI:128769"/>
    </ligand>
</feature>
<feature type="binding site" evidence="5">
    <location>
        <position position="129"/>
    </location>
    <ligand>
        <name>dimethylallyl diphosphate</name>
        <dbReference type="ChEBI" id="CHEBI:57623"/>
    </ligand>
</feature>
<organism evidence="6 7">
    <name type="scientific">Thalassococcus lentus</name>
    <dbReference type="NCBI Taxonomy" id="1210524"/>
    <lineage>
        <taxon>Bacteria</taxon>
        <taxon>Pseudomonadati</taxon>
        <taxon>Pseudomonadota</taxon>
        <taxon>Alphaproteobacteria</taxon>
        <taxon>Rhodobacterales</taxon>
        <taxon>Roseobacteraceae</taxon>
        <taxon>Thalassococcus</taxon>
    </lineage>
</organism>
<dbReference type="PANTHER" id="PTHR30426:SF0">
    <property type="entry name" value="4-HYDROXY-3-METHYLBUT-2-ENYL DIPHOSPHATE REDUCTASE"/>
    <property type="match status" value="1"/>
</dbReference>
<keyword evidence="5 6" id="KW-0560">Oxidoreductase</keyword>
<feature type="binding site" evidence="5">
    <location>
        <position position="273"/>
    </location>
    <ligand>
        <name>isopentenyl diphosphate</name>
        <dbReference type="ChEBI" id="CHEBI:128769"/>
    </ligand>
</feature>
<feature type="binding site" evidence="5">
    <location>
        <position position="46"/>
    </location>
    <ligand>
        <name>(2E)-4-hydroxy-3-methylbut-2-enyl diphosphate</name>
        <dbReference type="ChEBI" id="CHEBI:128753"/>
    </ligand>
</feature>
<dbReference type="Pfam" id="PF02401">
    <property type="entry name" value="LYTB"/>
    <property type="match status" value="1"/>
</dbReference>
<dbReference type="EMBL" id="JAQIOY010000003">
    <property type="protein sequence ID" value="MDA7425111.1"/>
    <property type="molecule type" value="Genomic_DNA"/>
</dbReference>
<feature type="binding site" evidence="5">
    <location>
        <position position="228"/>
    </location>
    <ligand>
        <name>dimethylallyl diphosphate</name>
        <dbReference type="ChEBI" id="CHEBI:57623"/>
    </ligand>
</feature>
<comment type="catalytic activity">
    <reaction evidence="5">
        <text>dimethylallyl diphosphate + 2 oxidized [2Fe-2S]-[ferredoxin] + H2O = (2E)-4-hydroxy-3-methylbut-2-enyl diphosphate + 2 reduced [2Fe-2S]-[ferredoxin] + 2 H(+)</text>
        <dbReference type="Rhea" id="RHEA:24825"/>
        <dbReference type="Rhea" id="RHEA-COMP:10000"/>
        <dbReference type="Rhea" id="RHEA-COMP:10001"/>
        <dbReference type="ChEBI" id="CHEBI:15377"/>
        <dbReference type="ChEBI" id="CHEBI:15378"/>
        <dbReference type="ChEBI" id="CHEBI:33737"/>
        <dbReference type="ChEBI" id="CHEBI:33738"/>
        <dbReference type="ChEBI" id="CHEBI:57623"/>
        <dbReference type="ChEBI" id="CHEBI:128753"/>
        <dbReference type="EC" id="1.17.7.4"/>
    </reaction>
</comment>
<feature type="binding site" evidence="5">
    <location>
        <position position="273"/>
    </location>
    <ligand>
        <name>dimethylallyl diphosphate</name>
        <dbReference type="ChEBI" id="CHEBI:57623"/>
    </ligand>
</feature>
<dbReference type="InterPro" id="IPR003451">
    <property type="entry name" value="LytB/IspH"/>
</dbReference>
<dbReference type="Gene3D" id="3.40.50.11270">
    <property type="match status" value="1"/>
</dbReference>
<dbReference type="NCBIfam" id="TIGR00216">
    <property type="entry name" value="ispH_lytB"/>
    <property type="match status" value="1"/>
</dbReference>
<sequence>MKKPDLSLYLAAPRGFCAGVDRAIKIVEMALQKWGAPVFVRHEIVHNKFVVDDLRAKGAVFVEELEDCPDDRPVIFSAHGVPKAVPAAAAARQMVYVDATCPLVSKVHIEAARHHENGLQMIMIGHAGHPETVGTMGQLPDGEVLLVETVEDVANVVVRDPEQLAFVTQTTLSVDDTADIVAALQSRFPAIVGPHKEDICYATTNRQEAVKAIAPKCDAMLVVGAPNSSNSQRLVEVGRKAGCSYAQLVMRAENIDWRALDGITSVGITAGASAPEVLIEEVIQAFKDRYEVSVELVETAVENVEFKVPRVLREPA</sequence>
<feature type="binding site" evidence="5">
    <location>
        <position position="129"/>
    </location>
    <ligand>
        <name>isopentenyl diphosphate</name>
        <dbReference type="ChEBI" id="CHEBI:128769"/>
    </ligand>
</feature>
<feature type="active site" description="Proton donor" evidence="5">
    <location>
        <position position="131"/>
    </location>
</feature>
<keyword evidence="1 5" id="KW-0004">4Fe-4S</keyword>
<comment type="cofactor">
    <cofactor evidence="5">
        <name>[4Fe-4S] cluster</name>
        <dbReference type="ChEBI" id="CHEBI:49883"/>
    </cofactor>
    <text evidence="5">Binds 1 [4Fe-4S] cluster per subunit.</text>
</comment>
<dbReference type="Gene3D" id="3.40.1010.20">
    <property type="entry name" value="4-hydroxy-3-methylbut-2-enyl diphosphate reductase, catalytic domain"/>
    <property type="match status" value="2"/>
</dbReference>
<feature type="binding site" evidence="5">
    <location>
        <position position="79"/>
    </location>
    <ligand>
        <name>(2E)-4-hydroxy-3-methylbut-2-enyl diphosphate</name>
        <dbReference type="ChEBI" id="CHEBI:128753"/>
    </ligand>
</feature>
<keyword evidence="3 5" id="KW-0408">Iron</keyword>
<feature type="binding site" evidence="5">
    <location>
        <position position="200"/>
    </location>
    <ligand>
        <name>[4Fe-4S] cluster</name>
        <dbReference type="ChEBI" id="CHEBI:49883"/>
    </ligand>
</feature>
<evidence type="ECO:0000313" key="6">
    <source>
        <dbReference type="EMBL" id="MDA7425111.1"/>
    </source>
</evidence>
<dbReference type="CDD" id="cd13944">
    <property type="entry name" value="lytB_ispH"/>
    <property type="match status" value="1"/>
</dbReference>
<evidence type="ECO:0000256" key="5">
    <source>
        <dbReference type="HAMAP-Rule" id="MF_00191"/>
    </source>
</evidence>
<dbReference type="EC" id="1.17.7.4" evidence="5"/>
<feature type="binding site" evidence="5">
    <location>
        <position position="229"/>
    </location>
    <ligand>
        <name>(2E)-4-hydroxy-3-methylbut-2-enyl diphosphate</name>
        <dbReference type="ChEBI" id="CHEBI:128753"/>
    </ligand>
</feature>
<comment type="caution">
    <text evidence="6">The sequence shown here is derived from an EMBL/GenBank/DDBJ whole genome shotgun (WGS) entry which is preliminary data.</text>
</comment>
<feature type="binding site" evidence="5">
    <location>
        <position position="46"/>
    </location>
    <ligand>
        <name>dimethylallyl diphosphate</name>
        <dbReference type="ChEBI" id="CHEBI:57623"/>
    </ligand>
</feature>
<name>A0ABT4XT35_9RHOB</name>
<keyword evidence="5" id="KW-0414">Isoprene biosynthesis</keyword>
<keyword evidence="2 5" id="KW-0479">Metal-binding</keyword>